<comment type="cofactor">
    <cofactor evidence="1">
        <name>FMN</name>
        <dbReference type="ChEBI" id="CHEBI:58210"/>
    </cofactor>
</comment>
<dbReference type="InterPro" id="IPR051793">
    <property type="entry name" value="NADH:flavin_oxidoreductase"/>
</dbReference>
<evidence type="ECO:0000256" key="7">
    <source>
        <dbReference type="ARBA" id="ARBA00023002"/>
    </source>
</evidence>
<evidence type="ECO:0000313" key="13">
    <source>
        <dbReference type="Proteomes" id="UP001595957"/>
    </source>
</evidence>
<feature type="domain" description="NADH:flavin oxidoreductase/NADH oxidase N-terminal" evidence="10">
    <location>
        <begin position="8"/>
        <end position="325"/>
    </location>
</feature>
<dbReference type="PRINTS" id="PR00411">
    <property type="entry name" value="PNDRDTASEI"/>
</dbReference>
<evidence type="ECO:0000256" key="1">
    <source>
        <dbReference type="ARBA" id="ARBA00001917"/>
    </source>
</evidence>
<evidence type="ECO:0000256" key="8">
    <source>
        <dbReference type="ARBA" id="ARBA00023004"/>
    </source>
</evidence>
<dbReference type="Gene3D" id="3.40.50.720">
    <property type="entry name" value="NAD(P)-binding Rossmann-like Domain"/>
    <property type="match status" value="1"/>
</dbReference>
<keyword evidence="9" id="KW-0411">Iron-sulfur</keyword>
<evidence type="ECO:0000259" key="10">
    <source>
        <dbReference type="Pfam" id="PF00724"/>
    </source>
</evidence>
<evidence type="ECO:0000259" key="11">
    <source>
        <dbReference type="Pfam" id="PF07992"/>
    </source>
</evidence>
<evidence type="ECO:0000256" key="2">
    <source>
        <dbReference type="ARBA" id="ARBA00001966"/>
    </source>
</evidence>
<dbReference type="PANTHER" id="PTHR42917">
    <property type="entry name" value="2,4-DIENOYL-COA REDUCTASE"/>
    <property type="match status" value="1"/>
</dbReference>
<comment type="cofactor">
    <cofactor evidence="2">
        <name>[4Fe-4S] cluster</name>
        <dbReference type="ChEBI" id="CHEBI:49883"/>
    </cofactor>
</comment>
<sequence length="656" mass="71397">MSYTHVDKPIRLGNVEVKNRTFRPAHGTGIGWGAMTDALITYHEERARGGVGLIISEIGSVHPSTALNLDIYKPEVEDGMRAFADRIKRHGTTLFQQLWHAGAAFGPRDGSPPWSASDIANVANGVVPTPMTKVMIDDIIGCYADCARRMEQYGLDGVDIHGAHGYLPAQFFSPNSNKREDEYGGSFENRARFIMEMMRAIRNAVSKDFVVGIRVATDLIENGLSLEDYLKLTHMLEAESLIDYVNLSLGSYNRNDKMIGGMNEPVGYELPYSTPITHNVQLPTLVTGRFRTLEECDQVIRAGDADMVGLVRAMIADPYLVSKSLAGEPDKVRPCIACNQACVTNQMFGLPIECAVNAGAGHELERGDHLLKPAEQPHKVVVVGGGPAGLEAARVAALRGHNVTLVEANCHLGGSMRAAAKAPTRHQMIDIITWLEEEVYRLGVEVQLSTYVEADDVLAMAPDSVVVATGALERMDGVQISHPGEPITGVERRGVISSTELFMMTPAQLGKTAVVIDDVGHYEALGSAEFLINQGLEVVYVTPKREIAPLVWPTLMLDPFLQRMQGKPFRYMIRTRGIAIEDGQVVVGPAHLQATLQDSTVLPADTVVLVSGNRQNRDVYDGLMGRVAHMYVVGDANSPRYLQAAIREGHLAGATA</sequence>
<dbReference type="InterPro" id="IPR023753">
    <property type="entry name" value="FAD/NAD-binding_dom"/>
</dbReference>
<evidence type="ECO:0000313" key="12">
    <source>
        <dbReference type="EMBL" id="MFC4595065.1"/>
    </source>
</evidence>
<dbReference type="Proteomes" id="UP001595957">
    <property type="component" value="Unassembled WGS sequence"/>
</dbReference>
<dbReference type="RefSeq" id="WP_380805212.1">
    <property type="nucleotide sequence ID" value="NZ_JBHSFZ010000027.1"/>
</dbReference>
<dbReference type="Pfam" id="PF00724">
    <property type="entry name" value="Oxidored_FMN"/>
    <property type="match status" value="1"/>
</dbReference>
<dbReference type="PANTHER" id="PTHR42917:SF2">
    <property type="entry name" value="2,4-DIENOYL-COA REDUCTASE [(2E)-ENOYL-COA-PRODUCING]"/>
    <property type="match status" value="1"/>
</dbReference>
<evidence type="ECO:0000256" key="3">
    <source>
        <dbReference type="ARBA" id="ARBA00011048"/>
    </source>
</evidence>
<name>A0ABV9EZP4_9SPHN</name>
<organism evidence="12 13">
    <name type="scientific">Sphingobium tyrosinilyticum</name>
    <dbReference type="NCBI Taxonomy" id="2715436"/>
    <lineage>
        <taxon>Bacteria</taxon>
        <taxon>Pseudomonadati</taxon>
        <taxon>Pseudomonadota</taxon>
        <taxon>Alphaproteobacteria</taxon>
        <taxon>Sphingomonadales</taxon>
        <taxon>Sphingomonadaceae</taxon>
        <taxon>Sphingobium</taxon>
    </lineage>
</organism>
<keyword evidence="7" id="KW-0560">Oxidoreductase</keyword>
<keyword evidence="6" id="KW-0479">Metal-binding</keyword>
<comment type="caution">
    <text evidence="12">The sequence shown here is derived from an EMBL/GenBank/DDBJ whole genome shotgun (WGS) entry which is preliminary data.</text>
</comment>
<evidence type="ECO:0000256" key="6">
    <source>
        <dbReference type="ARBA" id="ARBA00022723"/>
    </source>
</evidence>
<keyword evidence="5" id="KW-0288">FMN</keyword>
<dbReference type="Gene3D" id="3.20.20.70">
    <property type="entry name" value="Aldolase class I"/>
    <property type="match status" value="1"/>
</dbReference>
<feature type="domain" description="FAD/NAD(P)-binding" evidence="11">
    <location>
        <begin position="371"/>
        <end position="474"/>
    </location>
</feature>
<evidence type="ECO:0000256" key="5">
    <source>
        <dbReference type="ARBA" id="ARBA00022643"/>
    </source>
</evidence>
<protein>
    <submittedName>
        <fullName evidence="12">FAD-dependent oxidoreductase</fullName>
    </submittedName>
</protein>
<evidence type="ECO:0000256" key="4">
    <source>
        <dbReference type="ARBA" id="ARBA00022630"/>
    </source>
</evidence>
<keyword evidence="8" id="KW-0408">Iron</keyword>
<gene>
    <name evidence="12" type="ORF">ACFO3E_12805</name>
</gene>
<dbReference type="PRINTS" id="PR00368">
    <property type="entry name" value="FADPNR"/>
</dbReference>
<accession>A0ABV9EZP4</accession>
<dbReference type="EMBL" id="JBHSFZ010000027">
    <property type="protein sequence ID" value="MFC4595065.1"/>
    <property type="molecule type" value="Genomic_DNA"/>
</dbReference>
<dbReference type="InterPro" id="IPR013785">
    <property type="entry name" value="Aldolase_TIM"/>
</dbReference>
<dbReference type="InterPro" id="IPR001155">
    <property type="entry name" value="OxRdtase_FMN_N"/>
</dbReference>
<evidence type="ECO:0000256" key="9">
    <source>
        <dbReference type="ARBA" id="ARBA00023014"/>
    </source>
</evidence>
<dbReference type="SUPFAM" id="SSF51395">
    <property type="entry name" value="FMN-linked oxidoreductases"/>
    <property type="match status" value="1"/>
</dbReference>
<proteinExistence type="inferred from homology"/>
<reference evidence="13" key="1">
    <citation type="journal article" date="2019" name="Int. J. Syst. Evol. Microbiol.">
        <title>The Global Catalogue of Microorganisms (GCM) 10K type strain sequencing project: providing services to taxonomists for standard genome sequencing and annotation.</title>
        <authorList>
            <consortium name="The Broad Institute Genomics Platform"/>
            <consortium name="The Broad Institute Genome Sequencing Center for Infectious Disease"/>
            <person name="Wu L."/>
            <person name="Ma J."/>
        </authorList>
    </citation>
    <scope>NUCLEOTIDE SEQUENCE [LARGE SCALE GENOMIC DNA]</scope>
    <source>
        <strain evidence="13">NBRC 103632</strain>
    </source>
</reference>
<dbReference type="Pfam" id="PF07992">
    <property type="entry name" value="Pyr_redox_2"/>
    <property type="match status" value="1"/>
</dbReference>
<dbReference type="SUPFAM" id="SSF51905">
    <property type="entry name" value="FAD/NAD(P)-binding domain"/>
    <property type="match status" value="1"/>
</dbReference>
<dbReference type="InterPro" id="IPR036188">
    <property type="entry name" value="FAD/NAD-bd_sf"/>
</dbReference>
<keyword evidence="13" id="KW-1185">Reference proteome</keyword>
<keyword evidence="4" id="KW-0285">Flavoprotein</keyword>
<comment type="similarity">
    <text evidence="3">In the N-terminal section; belongs to the NADH:flavin oxidoreductase/NADH oxidase family.</text>
</comment>
<dbReference type="Gene3D" id="3.50.50.60">
    <property type="entry name" value="FAD/NAD(P)-binding domain"/>
    <property type="match status" value="1"/>
</dbReference>